<protein>
    <submittedName>
        <fullName evidence="1">Uncharacterized protein</fullName>
    </submittedName>
</protein>
<dbReference type="AlphaFoldDB" id="A0ABD4SWG7"/>
<comment type="caution">
    <text evidence="1">The sequence shown here is derived from an EMBL/GenBank/DDBJ whole genome shotgun (WGS) entry which is preliminary data.</text>
</comment>
<evidence type="ECO:0000313" key="1">
    <source>
        <dbReference type="EMBL" id="MCI8283440.1"/>
    </source>
</evidence>
<accession>A0ABD4SWG7</accession>
<proteinExistence type="predicted"/>
<dbReference type="Proteomes" id="UP001203104">
    <property type="component" value="Unassembled WGS sequence"/>
</dbReference>
<evidence type="ECO:0000313" key="2">
    <source>
        <dbReference type="Proteomes" id="UP001203104"/>
    </source>
</evidence>
<sequence length="143" mass="16837">MEKNYKFYAEVHNVYIIGSASFRKNSILRQEEAIESFLVEIKSKNYKLVYIRDETHIGGDLKIRTNKDDPFFEEKMQNSANFVFKMTANPDQKHNLIELSEKELNGDKIKLLKTKKYYNLGLKSNLEYDNEIILNATCNLSWD</sequence>
<reference evidence="1 2" key="1">
    <citation type="submission" date="2019-05" db="EMBL/GenBank/DDBJ databases">
        <title>Genome sequencing and assembly of Mycoplasma hyopneumoniae strains UFV01 and UFV02.</title>
        <authorList>
            <person name="De Souza L.F."/>
            <person name="Gonzaga N.F."/>
            <person name="Santos M.R."/>
            <person name="Deeney A.S."/>
            <person name="Vidigal P.M.P."/>
            <person name="Moreira M.A.S."/>
            <person name="Fietto J.R.L."/>
            <person name="Bressan G.C."/>
            <person name="Rycroft A.N."/>
            <person name="Silva Junior A."/>
        </authorList>
    </citation>
    <scope>NUCLEOTIDE SEQUENCE [LARGE SCALE GENOMIC DNA]</scope>
    <source>
        <strain evidence="1 2">UFV01</strain>
    </source>
</reference>
<dbReference type="EMBL" id="VBRW01000005">
    <property type="protein sequence ID" value="MCI8283440.1"/>
    <property type="molecule type" value="Genomic_DNA"/>
</dbReference>
<name>A0ABD4SWG7_MESHO</name>
<gene>
    <name evidence="1" type="ORF">FEF30_02595</name>
</gene>
<organism evidence="1 2">
    <name type="scientific">Mesomycoplasma hyopneumoniae</name>
    <name type="common">Mycoplasma hyopneumoniae</name>
    <dbReference type="NCBI Taxonomy" id="2099"/>
    <lineage>
        <taxon>Bacteria</taxon>
        <taxon>Bacillati</taxon>
        <taxon>Mycoplasmatota</taxon>
        <taxon>Mycoplasmoidales</taxon>
        <taxon>Metamycoplasmataceae</taxon>
        <taxon>Mesomycoplasma</taxon>
    </lineage>
</organism>